<proteinExistence type="inferred from homology"/>
<gene>
    <name evidence="8" type="ORF">MCNF_42440</name>
</gene>
<dbReference type="GO" id="GO:0004300">
    <property type="term" value="F:enoyl-CoA hydratase activity"/>
    <property type="evidence" value="ECO:0007669"/>
    <property type="project" value="UniProtKB-EC"/>
</dbReference>
<dbReference type="InterPro" id="IPR029045">
    <property type="entry name" value="ClpP/crotonase-like_dom_sf"/>
</dbReference>
<comment type="catalytic activity">
    <reaction evidence="5">
        <text>a (3S)-3-hydroxyacyl-CoA = a (2E)-enoyl-CoA + H2O</text>
        <dbReference type="Rhea" id="RHEA:16105"/>
        <dbReference type="ChEBI" id="CHEBI:15377"/>
        <dbReference type="ChEBI" id="CHEBI:57318"/>
        <dbReference type="ChEBI" id="CHEBI:58856"/>
        <dbReference type="EC" id="4.2.1.17"/>
    </reaction>
</comment>
<name>A0A7I7Y250_9MYCO</name>
<comment type="function">
    <text evidence="1">Could possibly oxidize fatty acids using specific components.</text>
</comment>
<dbReference type="Proteomes" id="UP000466931">
    <property type="component" value="Chromosome"/>
</dbReference>
<evidence type="ECO:0000256" key="6">
    <source>
        <dbReference type="ARBA" id="ARBA00023717"/>
    </source>
</evidence>
<reference evidence="8" key="2">
    <citation type="submission" date="2020-02" db="EMBL/GenBank/DDBJ databases">
        <authorList>
            <person name="Matsumoto Y."/>
            <person name="Motooka D."/>
            <person name="Nakamura S."/>
        </authorList>
    </citation>
    <scope>NUCLEOTIDE SEQUENCE</scope>
    <source>
        <strain evidence="8">JCM 13671</strain>
    </source>
</reference>
<keyword evidence="9" id="KW-1185">Reference proteome</keyword>
<evidence type="ECO:0000313" key="9">
    <source>
        <dbReference type="Proteomes" id="UP000466931"/>
    </source>
</evidence>
<protein>
    <submittedName>
        <fullName evidence="8">Enoyl-CoA hydratase</fullName>
    </submittedName>
</protein>
<dbReference type="EMBL" id="AP022612">
    <property type="protein sequence ID" value="BBZ35639.1"/>
    <property type="molecule type" value="Genomic_DNA"/>
</dbReference>
<dbReference type="SUPFAM" id="SSF52096">
    <property type="entry name" value="ClpP/crotonase"/>
    <property type="match status" value="1"/>
</dbReference>
<comment type="similarity">
    <text evidence="2 7">Belongs to the enoyl-CoA hydratase/isomerase family.</text>
</comment>
<dbReference type="GO" id="GO:0006635">
    <property type="term" value="P:fatty acid beta-oxidation"/>
    <property type="evidence" value="ECO:0007669"/>
    <property type="project" value="TreeGrafter"/>
</dbReference>
<keyword evidence="4" id="KW-0443">Lipid metabolism</keyword>
<dbReference type="PANTHER" id="PTHR11941">
    <property type="entry name" value="ENOYL-COA HYDRATASE-RELATED"/>
    <property type="match status" value="1"/>
</dbReference>
<evidence type="ECO:0000256" key="4">
    <source>
        <dbReference type="ARBA" id="ARBA00023098"/>
    </source>
</evidence>
<sequence>MSMVDSELLSQDLPAEGSVIRILTLNRPRARNALNTVLLSKLRDALEQADGDPAVAAVVLAGAGPAFCSGGDIKEFAGSADPKADVVNRSQLLVYVQQMIPRLGVPVVAAVQGAAVGAGAALAVAADVVVAAPDLVLEYPEIRGGVVPSVVAAGLVHQTTRKQSFEMLTTGRCLGAEEAVSRGLVNSVATDRAVLEAAVAVAQQWAAMDRAALRETKKLFYRTLELSAGDALDAGMQVLRATWETHSAS</sequence>
<keyword evidence="3" id="KW-0276">Fatty acid metabolism</keyword>
<dbReference type="InterPro" id="IPR001753">
    <property type="entry name" value="Enoyl-CoA_hydra/iso"/>
</dbReference>
<dbReference type="AlphaFoldDB" id="A0A7I7Y250"/>
<dbReference type="Gene3D" id="3.90.226.10">
    <property type="entry name" value="2-enoyl-CoA Hydratase, Chain A, domain 1"/>
    <property type="match status" value="1"/>
</dbReference>
<evidence type="ECO:0000313" key="8">
    <source>
        <dbReference type="EMBL" id="BBZ35639.1"/>
    </source>
</evidence>
<organism evidence="8 9">
    <name type="scientific">Mycolicibacterium confluentis</name>
    <dbReference type="NCBI Taxonomy" id="28047"/>
    <lineage>
        <taxon>Bacteria</taxon>
        <taxon>Bacillati</taxon>
        <taxon>Actinomycetota</taxon>
        <taxon>Actinomycetes</taxon>
        <taxon>Mycobacteriales</taxon>
        <taxon>Mycobacteriaceae</taxon>
        <taxon>Mycolicibacterium</taxon>
    </lineage>
</organism>
<evidence type="ECO:0000256" key="7">
    <source>
        <dbReference type="RuleBase" id="RU003707"/>
    </source>
</evidence>
<dbReference type="PANTHER" id="PTHR11941:SF54">
    <property type="entry name" value="ENOYL-COA HYDRATASE, MITOCHONDRIAL"/>
    <property type="match status" value="1"/>
</dbReference>
<evidence type="ECO:0000256" key="1">
    <source>
        <dbReference type="ARBA" id="ARBA00002994"/>
    </source>
</evidence>
<accession>A0A7I7Y250</accession>
<dbReference type="PROSITE" id="PS00166">
    <property type="entry name" value="ENOYL_COA_HYDRATASE"/>
    <property type="match status" value="1"/>
</dbReference>
<evidence type="ECO:0000256" key="3">
    <source>
        <dbReference type="ARBA" id="ARBA00022832"/>
    </source>
</evidence>
<dbReference type="Pfam" id="PF00378">
    <property type="entry name" value="ECH_1"/>
    <property type="match status" value="1"/>
</dbReference>
<reference evidence="8" key="1">
    <citation type="journal article" date="2019" name="Emerg. Microbes Infect.">
        <title>Comprehensive subspecies identification of 175 nontuberculous mycobacteria species based on 7547 genomic profiles.</title>
        <authorList>
            <person name="Matsumoto Y."/>
            <person name="Kinjo T."/>
            <person name="Motooka D."/>
            <person name="Nabeya D."/>
            <person name="Jung N."/>
            <person name="Uechi K."/>
            <person name="Horii T."/>
            <person name="Iida T."/>
            <person name="Fujita J."/>
            <person name="Nakamura S."/>
        </authorList>
    </citation>
    <scope>NUCLEOTIDE SEQUENCE [LARGE SCALE GENOMIC DNA]</scope>
    <source>
        <strain evidence="8">JCM 13671</strain>
    </source>
</reference>
<comment type="catalytic activity">
    <reaction evidence="6">
        <text>a 4-saturated-(3S)-3-hydroxyacyl-CoA = a (3E)-enoyl-CoA + H2O</text>
        <dbReference type="Rhea" id="RHEA:20724"/>
        <dbReference type="ChEBI" id="CHEBI:15377"/>
        <dbReference type="ChEBI" id="CHEBI:58521"/>
        <dbReference type="ChEBI" id="CHEBI:137480"/>
        <dbReference type="EC" id="4.2.1.17"/>
    </reaction>
</comment>
<evidence type="ECO:0000256" key="2">
    <source>
        <dbReference type="ARBA" id="ARBA00005254"/>
    </source>
</evidence>
<dbReference type="InterPro" id="IPR018376">
    <property type="entry name" value="Enoyl-CoA_hyd/isom_CS"/>
</dbReference>
<evidence type="ECO:0000256" key="5">
    <source>
        <dbReference type="ARBA" id="ARBA00023709"/>
    </source>
</evidence>